<gene>
    <name evidence="7" type="ORF">Lbru_0175</name>
</gene>
<dbReference type="GO" id="GO:0005886">
    <property type="term" value="C:plasma membrane"/>
    <property type="evidence" value="ECO:0007669"/>
    <property type="project" value="UniProtKB-SubCell"/>
</dbReference>
<feature type="transmembrane region" description="Helical" evidence="6">
    <location>
        <begin position="113"/>
        <end position="131"/>
    </location>
</feature>
<feature type="transmembrane region" description="Helical" evidence="6">
    <location>
        <begin position="91"/>
        <end position="107"/>
    </location>
</feature>
<dbReference type="PATRIC" id="fig|29422.6.peg.180"/>
<evidence type="ECO:0000313" key="7">
    <source>
        <dbReference type="EMBL" id="KTC86946.1"/>
    </source>
</evidence>
<comment type="caution">
    <text evidence="7">The sequence shown here is derived from an EMBL/GenBank/DDBJ whole genome shotgun (WGS) entry which is preliminary data.</text>
</comment>
<dbReference type="Pfam" id="PF01925">
    <property type="entry name" value="TauE"/>
    <property type="match status" value="1"/>
</dbReference>
<evidence type="ECO:0000256" key="3">
    <source>
        <dbReference type="ARBA" id="ARBA00022692"/>
    </source>
</evidence>
<feature type="transmembrane region" description="Helical" evidence="6">
    <location>
        <begin position="12"/>
        <end position="41"/>
    </location>
</feature>
<evidence type="ECO:0000256" key="5">
    <source>
        <dbReference type="ARBA" id="ARBA00023136"/>
    </source>
</evidence>
<evidence type="ECO:0000256" key="4">
    <source>
        <dbReference type="ARBA" id="ARBA00022989"/>
    </source>
</evidence>
<comment type="similarity">
    <text evidence="2 6">Belongs to the 4-toluene sulfonate uptake permease (TSUP) (TC 2.A.102) family.</text>
</comment>
<keyword evidence="6" id="KW-1003">Cell membrane</keyword>
<feature type="transmembrane region" description="Helical" evidence="6">
    <location>
        <begin position="152"/>
        <end position="174"/>
    </location>
</feature>
<dbReference type="InterPro" id="IPR002781">
    <property type="entry name" value="TM_pro_TauE-like"/>
</dbReference>
<dbReference type="OrthoDB" id="457670at2"/>
<evidence type="ECO:0000313" key="8">
    <source>
        <dbReference type="Proteomes" id="UP000054742"/>
    </source>
</evidence>
<dbReference type="AlphaFoldDB" id="A0A0W0SUB7"/>
<dbReference type="STRING" id="29422.Lbru_0175"/>
<dbReference type="Proteomes" id="UP000054742">
    <property type="component" value="Unassembled WGS sequence"/>
</dbReference>
<keyword evidence="4 6" id="KW-1133">Transmembrane helix</keyword>
<feature type="transmembrane region" description="Helical" evidence="6">
    <location>
        <begin position="186"/>
        <end position="207"/>
    </location>
</feature>
<comment type="subcellular location">
    <subcellularLocation>
        <location evidence="6">Cell membrane</location>
        <topology evidence="6">Multi-pass membrane protein</topology>
    </subcellularLocation>
    <subcellularLocation>
        <location evidence="1">Membrane</location>
        <topology evidence="1">Multi-pass membrane protein</topology>
    </subcellularLocation>
</comment>
<dbReference type="RefSeq" id="WP_058440290.1">
    <property type="nucleotide sequence ID" value="NZ_CAAAHU010000001.1"/>
</dbReference>
<keyword evidence="3 6" id="KW-0812">Transmembrane</keyword>
<organism evidence="7 8">
    <name type="scientific">Legionella brunensis</name>
    <dbReference type="NCBI Taxonomy" id="29422"/>
    <lineage>
        <taxon>Bacteria</taxon>
        <taxon>Pseudomonadati</taxon>
        <taxon>Pseudomonadota</taxon>
        <taxon>Gammaproteobacteria</taxon>
        <taxon>Legionellales</taxon>
        <taxon>Legionellaceae</taxon>
        <taxon>Legionella</taxon>
    </lineage>
</organism>
<sequence length="268" mass="28404">MILSALALSGGIYALAGTFAGLISGILGIGGGIIVVPSLLFIFYRNPAFPPELIMHMAAGTSLAVMVFTTQSSLRAHAKANGILWDVYKRLCPGIVLGTIGGALLANQLPTNWLKILLGLFLLGIAIKMLLNIHVTPAQKSPKLWSTRAISFLIGLNSGLLGIGGGTLIIPYLSYCGLELRKIIPLSTLCTMTVALLGALTFIIAGSQESQLPVYSTGYVYWPAVICLAVLSSVFAPVGARMTYIVPVKQLKYGFIIILFLSAINLLI</sequence>
<keyword evidence="8" id="KW-1185">Reference proteome</keyword>
<feature type="transmembrane region" description="Helical" evidence="6">
    <location>
        <begin position="53"/>
        <end position="70"/>
    </location>
</feature>
<reference evidence="7 8" key="1">
    <citation type="submission" date="2015-11" db="EMBL/GenBank/DDBJ databases">
        <title>Genomic analysis of 38 Legionella species identifies large and diverse effector repertoires.</title>
        <authorList>
            <person name="Burstein D."/>
            <person name="Amaro F."/>
            <person name="Zusman T."/>
            <person name="Lifshitz Z."/>
            <person name="Cohen O."/>
            <person name="Gilbert J.A."/>
            <person name="Pupko T."/>
            <person name="Shuman H.A."/>
            <person name="Segal G."/>
        </authorList>
    </citation>
    <scope>NUCLEOTIDE SEQUENCE [LARGE SCALE GENOMIC DNA]</scope>
    <source>
        <strain evidence="7 8">ATCC 43878</strain>
    </source>
</reference>
<dbReference type="PANTHER" id="PTHR43483">
    <property type="entry name" value="MEMBRANE TRANSPORTER PROTEIN HI_0806-RELATED"/>
    <property type="match status" value="1"/>
</dbReference>
<name>A0A0W0SUB7_9GAMM</name>
<feature type="transmembrane region" description="Helical" evidence="6">
    <location>
        <begin position="219"/>
        <end position="238"/>
    </location>
</feature>
<proteinExistence type="inferred from homology"/>
<evidence type="ECO:0000256" key="1">
    <source>
        <dbReference type="ARBA" id="ARBA00004141"/>
    </source>
</evidence>
<evidence type="ECO:0000256" key="2">
    <source>
        <dbReference type="ARBA" id="ARBA00009142"/>
    </source>
</evidence>
<protein>
    <recommendedName>
        <fullName evidence="6">Probable membrane transporter protein</fullName>
    </recommendedName>
</protein>
<feature type="transmembrane region" description="Helical" evidence="6">
    <location>
        <begin position="250"/>
        <end position="267"/>
    </location>
</feature>
<dbReference type="EMBL" id="LNXV01000003">
    <property type="protein sequence ID" value="KTC86946.1"/>
    <property type="molecule type" value="Genomic_DNA"/>
</dbReference>
<keyword evidence="5 6" id="KW-0472">Membrane</keyword>
<dbReference type="PANTHER" id="PTHR43483:SF3">
    <property type="entry name" value="MEMBRANE TRANSPORTER PROTEIN HI_0806-RELATED"/>
    <property type="match status" value="1"/>
</dbReference>
<evidence type="ECO:0000256" key="6">
    <source>
        <dbReference type="RuleBase" id="RU363041"/>
    </source>
</evidence>
<accession>A0A0W0SUB7</accession>